<dbReference type="EMBL" id="JAJSOF020000027">
    <property type="protein sequence ID" value="KAJ4434046.1"/>
    <property type="molecule type" value="Genomic_DNA"/>
</dbReference>
<keyword evidence="2" id="KW-1185">Reference proteome</keyword>
<reference evidence="1 2" key="1">
    <citation type="journal article" date="2022" name="Allergy">
        <title>Genome assembly and annotation of Periplaneta americana reveal a comprehensive cockroach allergen profile.</title>
        <authorList>
            <person name="Wang L."/>
            <person name="Xiong Q."/>
            <person name="Saelim N."/>
            <person name="Wang L."/>
            <person name="Nong W."/>
            <person name="Wan A.T."/>
            <person name="Shi M."/>
            <person name="Liu X."/>
            <person name="Cao Q."/>
            <person name="Hui J.H.L."/>
            <person name="Sookrung N."/>
            <person name="Leung T.F."/>
            <person name="Tungtrongchitr A."/>
            <person name="Tsui S.K.W."/>
        </authorList>
    </citation>
    <scope>NUCLEOTIDE SEQUENCE [LARGE SCALE GENOMIC DNA]</scope>
    <source>
        <strain evidence="1">PWHHKU_190912</strain>
    </source>
</reference>
<name>A0ABQ8SK13_PERAM</name>
<accession>A0ABQ8SK13</accession>
<dbReference type="Proteomes" id="UP001148838">
    <property type="component" value="Unassembled WGS sequence"/>
</dbReference>
<protein>
    <submittedName>
        <fullName evidence="1">Uncharacterized protein</fullName>
    </submittedName>
</protein>
<comment type="caution">
    <text evidence="1">The sequence shown here is derived from an EMBL/GenBank/DDBJ whole genome shotgun (WGS) entry which is preliminary data.</text>
</comment>
<sequence>MAGLCEGGNEPTGSLKAIVLRCDFNSTLFSGKVKLLRIRVYGTCRVVRLLCTWRVQQRTERRDPGPFIVTLQRNVCSCVILQYRRRRFSFDNLLD</sequence>
<evidence type="ECO:0000313" key="2">
    <source>
        <dbReference type="Proteomes" id="UP001148838"/>
    </source>
</evidence>
<gene>
    <name evidence="1" type="ORF">ANN_16365</name>
</gene>
<proteinExistence type="predicted"/>
<evidence type="ECO:0000313" key="1">
    <source>
        <dbReference type="EMBL" id="KAJ4434046.1"/>
    </source>
</evidence>
<organism evidence="1 2">
    <name type="scientific">Periplaneta americana</name>
    <name type="common">American cockroach</name>
    <name type="synonym">Blatta americana</name>
    <dbReference type="NCBI Taxonomy" id="6978"/>
    <lineage>
        <taxon>Eukaryota</taxon>
        <taxon>Metazoa</taxon>
        <taxon>Ecdysozoa</taxon>
        <taxon>Arthropoda</taxon>
        <taxon>Hexapoda</taxon>
        <taxon>Insecta</taxon>
        <taxon>Pterygota</taxon>
        <taxon>Neoptera</taxon>
        <taxon>Polyneoptera</taxon>
        <taxon>Dictyoptera</taxon>
        <taxon>Blattodea</taxon>
        <taxon>Blattoidea</taxon>
        <taxon>Blattidae</taxon>
        <taxon>Blattinae</taxon>
        <taxon>Periplaneta</taxon>
    </lineage>
</organism>